<proteinExistence type="predicted"/>
<dbReference type="Pfam" id="PF03237">
    <property type="entry name" value="Terminase_6N"/>
    <property type="match status" value="1"/>
</dbReference>
<evidence type="ECO:0000256" key="1">
    <source>
        <dbReference type="ARBA" id="ARBA00022612"/>
    </source>
</evidence>
<gene>
    <name evidence="3" type="ORF">LCGC14_1165450</name>
</gene>
<name>A0A0F9P9I6_9ZZZZ</name>
<dbReference type="AlphaFoldDB" id="A0A0F9P9I6"/>
<keyword evidence="1" id="KW-1188">Viral release from host cell</keyword>
<comment type="caution">
    <text evidence="3">The sequence shown here is derived from an EMBL/GenBank/DDBJ whole genome shotgun (WGS) entry which is preliminary data.</text>
</comment>
<accession>A0A0F9P9I6</accession>
<dbReference type="InterPro" id="IPR035421">
    <property type="entry name" value="Terminase_6C"/>
</dbReference>
<reference evidence="3" key="1">
    <citation type="journal article" date="2015" name="Nature">
        <title>Complex archaea that bridge the gap between prokaryotes and eukaryotes.</title>
        <authorList>
            <person name="Spang A."/>
            <person name="Saw J.H."/>
            <person name="Jorgensen S.L."/>
            <person name="Zaremba-Niedzwiedzka K."/>
            <person name="Martijn J."/>
            <person name="Lind A.E."/>
            <person name="van Eijk R."/>
            <person name="Schleper C."/>
            <person name="Guy L."/>
            <person name="Ettema T.J."/>
        </authorList>
    </citation>
    <scope>NUCLEOTIDE SEQUENCE</scope>
</reference>
<protein>
    <recommendedName>
        <fullName evidence="2">Terminase large subunit gp17-like C-terminal domain-containing protein</fullName>
    </recommendedName>
</protein>
<organism evidence="3">
    <name type="scientific">marine sediment metagenome</name>
    <dbReference type="NCBI Taxonomy" id="412755"/>
    <lineage>
        <taxon>unclassified sequences</taxon>
        <taxon>metagenomes</taxon>
        <taxon>ecological metagenomes</taxon>
    </lineage>
</organism>
<feature type="non-terminal residue" evidence="3">
    <location>
        <position position="1"/>
    </location>
</feature>
<feature type="domain" description="Terminase large subunit gp17-like C-terminal" evidence="2">
    <location>
        <begin position="130"/>
        <end position="254"/>
    </location>
</feature>
<evidence type="ECO:0000259" key="2">
    <source>
        <dbReference type="Pfam" id="PF17289"/>
    </source>
</evidence>
<dbReference type="EMBL" id="LAZR01005717">
    <property type="protein sequence ID" value="KKM97685.1"/>
    <property type="molecule type" value="Genomic_DNA"/>
</dbReference>
<dbReference type="Pfam" id="PF17289">
    <property type="entry name" value="Terminase_6C"/>
    <property type="match status" value="1"/>
</dbReference>
<sequence>RGPQHGAAWIDELAKFRYPIETWDNMEMGLRIGDRPQVVVTTTPRPIKVIISLIGDPDCINTVVSTYANIANLSPAYIKRIVKKYEGTHQARQELHGEVLDDDPNALWSRKLLDETRIIKPPILHRIVVAVDPHATSGQTGIVVVGIALVNNILHGYTLDDNTSAEGAKPAAWGAAVVTAYHKWKADCIIGEINNGGDMIEDVIRNVPGGKNVSYKTVRATRGKYTRAEPVANLFEQNRAHHIGSFADLEDELCTWVPGLPSPNRLDAEVWAYTELILGQDETLRTGANPLAGYRG</sequence>
<evidence type="ECO:0000313" key="3">
    <source>
        <dbReference type="EMBL" id="KKM97685.1"/>
    </source>
</evidence>